<keyword evidence="12" id="KW-0460">Magnesium</keyword>
<evidence type="ECO:0000256" key="17">
    <source>
        <dbReference type="ARBA" id="ARBA00023172"/>
    </source>
</evidence>
<organism evidence="26">
    <name type="scientific">Oryzias latipes</name>
    <name type="common">Japanese rice fish</name>
    <name type="synonym">Japanese killifish</name>
    <dbReference type="NCBI Taxonomy" id="8090"/>
    <lineage>
        <taxon>Eukaryota</taxon>
        <taxon>Metazoa</taxon>
        <taxon>Chordata</taxon>
        <taxon>Craniata</taxon>
        <taxon>Vertebrata</taxon>
        <taxon>Euteleostomi</taxon>
        <taxon>Actinopterygii</taxon>
        <taxon>Neopterygii</taxon>
        <taxon>Teleostei</taxon>
        <taxon>Neoteleostei</taxon>
        <taxon>Acanthomorphata</taxon>
        <taxon>Ovalentaria</taxon>
        <taxon>Atherinomorphae</taxon>
        <taxon>Beloniformes</taxon>
        <taxon>Adrianichthyidae</taxon>
        <taxon>Oryziinae</taxon>
        <taxon>Oryzias</taxon>
    </lineage>
</organism>
<dbReference type="InterPro" id="IPR001584">
    <property type="entry name" value="Integrase_cat-core"/>
</dbReference>
<dbReference type="GO" id="GO:0006508">
    <property type="term" value="P:proteolysis"/>
    <property type="evidence" value="ECO:0007669"/>
    <property type="project" value="UniProtKB-KW"/>
</dbReference>
<evidence type="ECO:0000256" key="16">
    <source>
        <dbReference type="ARBA" id="ARBA00023125"/>
    </source>
</evidence>
<feature type="region of interest" description="Disordered" evidence="20">
    <location>
        <begin position="1"/>
        <end position="35"/>
    </location>
</feature>
<dbReference type="InterPro" id="IPR000477">
    <property type="entry name" value="RT_dom"/>
</dbReference>
<dbReference type="Gene3D" id="3.30.420.10">
    <property type="entry name" value="Ribonuclease H-like superfamily/Ribonuclease H"/>
    <property type="match status" value="1"/>
</dbReference>
<dbReference type="SUPFAM" id="SSF50630">
    <property type="entry name" value="Acid proteases"/>
    <property type="match status" value="1"/>
</dbReference>
<evidence type="ECO:0000256" key="9">
    <source>
        <dbReference type="ARBA" id="ARBA00022750"/>
    </source>
</evidence>
<dbReference type="InterPro" id="IPR041588">
    <property type="entry name" value="Integrase_H2C2"/>
</dbReference>
<evidence type="ECO:0000256" key="6">
    <source>
        <dbReference type="ARBA" id="ARBA00022695"/>
    </source>
</evidence>
<dbReference type="InterPro" id="IPR003309">
    <property type="entry name" value="SCAN_dom"/>
</dbReference>
<evidence type="ECO:0000259" key="23">
    <source>
        <dbReference type="PROSITE" id="PS50804"/>
    </source>
</evidence>
<dbReference type="Gene3D" id="1.10.4020.10">
    <property type="entry name" value="DNA breaking-rejoining enzymes"/>
    <property type="match status" value="1"/>
</dbReference>
<keyword evidence="16" id="KW-0238">DNA-binding</keyword>
<feature type="compositionally biased region" description="Basic and acidic residues" evidence="20">
    <location>
        <begin position="1"/>
        <end position="20"/>
    </location>
</feature>
<dbReference type="PROSITE" id="PS50158">
    <property type="entry name" value="ZF_CCHC"/>
    <property type="match status" value="1"/>
</dbReference>
<keyword evidence="5" id="KW-0808">Transferase</keyword>
<dbReference type="EC" id="2.7.7.49" evidence="3"/>
<dbReference type="InterPro" id="IPR038269">
    <property type="entry name" value="SCAN_sf"/>
</dbReference>
<keyword evidence="19" id="KW-0863">Zinc-finger</keyword>
<dbReference type="GO" id="GO:0015074">
    <property type="term" value="P:DNA integration"/>
    <property type="evidence" value="ECO:0007669"/>
    <property type="project" value="UniProtKB-KW"/>
</dbReference>
<evidence type="ECO:0000256" key="10">
    <source>
        <dbReference type="ARBA" id="ARBA00022759"/>
    </source>
</evidence>
<dbReference type="InterPro" id="IPR021109">
    <property type="entry name" value="Peptidase_aspartic_dom_sf"/>
</dbReference>
<evidence type="ECO:0000256" key="1">
    <source>
        <dbReference type="ARBA" id="ARBA00010879"/>
    </source>
</evidence>
<protein>
    <recommendedName>
        <fullName evidence="18">Gypsy retrotransposon integrase-like protein 1</fullName>
        <ecNumber evidence="3">2.7.7.49</ecNumber>
        <ecNumber evidence="2">3.1.26.4</ecNumber>
    </recommendedName>
</protein>
<dbReference type="InterPro" id="IPR001878">
    <property type="entry name" value="Znf_CCHC"/>
</dbReference>
<dbReference type="Pfam" id="PF00665">
    <property type="entry name" value="rve"/>
    <property type="match status" value="1"/>
</dbReference>
<keyword evidence="7" id="KW-0540">Nuclease</keyword>
<feature type="domain" description="Peptidase A2" evidence="22">
    <location>
        <begin position="406"/>
        <end position="480"/>
    </location>
</feature>
<dbReference type="InterPro" id="IPR018061">
    <property type="entry name" value="Retropepsins"/>
</dbReference>
<keyword evidence="9" id="KW-0064">Aspartyl protease</keyword>
<dbReference type="InterPro" id="IPR041373">
    <property type="entry name" value="RT_RNaseH"/>
</dbReference>
<dbReference type="Pfam" id="PF17921">
    <property type="entry name" value="Integrase_H2C2"/>
    <property type="match status" value="1"/>
</dbReference>
<dbReference type="InterPro" id="IPR012337">
    <property type="entry name" value="RNaseH-like_sf"/>
</dbReference>
<dbReference type="PROSITE" id="PS50175">
    <property type="entry name" value="ASP_PROT_RETROV"/>
    <property type="match status" value="1"/>
</dbReference>
<dbReference type="GO" id="GO:0008270">
    <property type="term" value="F:zinc ion binding"/>
    <property type="evidence" value="ECO:0007669"/>
    <property type="project" value="UniProtKB-KW"/>
</dbReference>
<dbReference type="EMBL" id="BA000027">
    <property type="protein sequence ID" value="BAB83836.1"/>
    <property type="molecule type" value="Genomic_DNA"/>
</dbReference>
<dbReference type="Gene3D" id="3.10.20.370">
    <property type="match status" value="1"/>
</dbReference>
<evidence type="ECO:0000259" key="25">
    <source>
        <dbReference type="PROSITE" id="PS50994"/>
    </source>
</evidence>
<feature type="domain" description="Reverse transcriptase" evidence="24">
    <location>
        <begin position="1103"/>
        <end position="1281"/>
    </location>
</feature>
<feature type="domain" description="SCAN box" evidence="23">
    <location>
        <begin position="212"/>
        <end position="288"/>
    </location>
</feature>
<dbReference type="FunFam" id="3.30.70.270:FF:000020">
    <property type="entry name" value="Transposon Tf2-6 polyprotein-like Protein"/>
    <property type="match status" value="1"/>
</dbReference>
<dbReference type="CDD" id="cd01647">
    <property type="entry name" value="RT_LTR"/>
    <property type="match status" value="1"/>
</dbReference>
<dbReference type="SUPFAM" id="SSF57756">
    <property type="entry name" value="Retrovirus zinc finger-like domains"/>
    <property type="match status" value="1"/>
</dbReference>
<dbReference type="InterPro" id="IPR001995">
    <property type="entry name" value="Peptidase_A2_cat"/>
</dbReference>
<dbReference type="CDD" id="cd00303">
    <property type="entry name" value="retropepsin_like"/>
    <property type="match status" value="1"/>
</dbReference>
<keyword evidence="8" id="KW-0479">Metal-binding</keyword>
<keyword evidence="6" id="KW-0548">Nucleotidyltransferase</keyword>
<dbReference type="GO" id="GO:0003677">
    <property type="term" value="F:DNA binding"/>
    <property type="evidence" value="ECO:0007669"/>
    <property type="project" value="UniProtKB-KW"/>
</dbReference>
<dbReference type="FunFam" id="3.10.20.370:FF:000001">
    <property type="entry name" value="Retrovirus-related Pol polyprotein from transposon 17.6-like protein"/>
    <property type="match status" value="1"/>
</dbReference>
<reference evidence="26" key="1">
    <citation type="journal article" date="2002" name="Immunogenetics">
        <title>Nucleotide sequence of the MHC class I genomic region of a teleost, the medaka (Oryzias latipes).</title>
        <authorList>
            <person name="Matsuo M.Y."/>
            <person name="Asakawa S."/>
            <person name="Shimizu N."/>
            <person name="Kimura H."/>
            <person name="Nonaka M."/>
        </authorList>
    </citation>
    <scope>NUCLEOTIDE SEQUENCE</scope>
    <source>
        <strain evidence="26">Hd-rR</strain>
    </source>
</reference>
<evidence type="ECO:0000256" key="12">
    <source>
        <dbReference type="ARBA" id="ARBA00022842"/>
    </source>
</evidence>
<evidence type="ECO:0000259" key="21">
    <source>
        <dbReference type="PROSITE" id="PS50158"/>
    </source>
</evidence>
<keyword evidence="15" id="KW-0239">DNA-directed DNA polymerase</keyword>
<evidence type="ECO:0000256" key="2">
    <source>
        <dbReference type="ARBA" id="ARBA00012180"/>
    </source>
</evidence>
<dbReference type="Gene3D" id="3.10.10.10">
    <property type="entry name" value="HIV Type 1 Reverse Transcriptase, subunit A, domain 1"/>
    <property type="match status" value="1"/>
</dbReference>
<dbReference type="FunFam" id="1.10.340.70:FF:000001">
    <property type="entry name" value="Retrovirus-related Pol polyprotein from transposon gypsy-like Protein"/>
    <property type="match status" value="1"/>
</dbReference>
<evidence type="ECO:0000256" key="13">
    <source>
        <dbReference type="ARBA" id="ARBA00022908"/>
    </source>
</evidence>
<accession>Q8UUM8</accession>
<evidence type="ECO:0000256" key="11">
    <source>
        <dbReference type="ARBA" id="ARBA00022801"/>
    </source>
</evidence>
<evidence type="ECO:0000256" key="15">
    <source>
        <dbReference type="ARBA" id="ARBA00022932"/>
    </source>
</evidence>
<feature type="domain" description="Integrase catalytic" evidence="25">
    <location>
        <begin position="716"/>
        <end position="874"/>
    </location>
</feature>
<dbReference type="SUPFAM" id="SSF53098">
    <property type="entry name" value="Ribonuclease H-like"/>
    <property type="match status" value="1"/>
</dbReference>
<dbReference type="CDD" id="cd09274">
    <property type="entry name" value="RNase_HI_RT_Ty3"/>
    <property type="match status" value="1"/>
</dbReference>
<dbReference type="GO" id="GO:0003887">
    <property type="term" value="F:DNA-directed DNA polymerase activity"/>
    <property type="evidence" value="ECO:0007669"/>
    <property type="project" value="UniProtKB-KW"/>
</dbReference>
<evidence type="ECO:0000256" key="20">
    <source>
        <dbReference type="SAM" id="MobiDB-lite"/>
    </source>
</evidence>
<comment type="similarity">
    <text evidence="1">Belongs to the beta type-B retroviral polymerase family. HERV class-II K(HML-2) pol subfamily.</text>
</comment>
<feature type="region of interest" description="Disordered" evidence="20">
    <location>
        <begin position="302"/>
        <end position="342"/>
    </location>
</feature>
<proteinExistence type="inferred from homology"/>
<reference evidence="26" key="2">
    <citation type="journal article" date="2010" name="Immunogenetics">
        <title>Evolutionary analysis of two classical MHC class I loci of the medaka fish, Oryzias latipes: haplotype-specific genomic diversity, locus-specific polymorphisms, and interlocus homogenization.</title>
        <authorList>
            <person name="Nonaka M.I."/>
            <person name="Nonaka M."/>
        </authorList>
    </citation>
    <scope>NUCLEOTIDE SEQUENCE</scope>
    <source>
        <strain evidence="26">Hd-rR</strain>
    </source>
</reference>
<evidence type="ECO:0000259" key="24">
    <source>
        <dbReference type="PROSITE" id="PS50878"/>
    </source>
</evidence>
<dbReference type="Pfam" id="PF17917">
    <property type="entry name" value="RT_RNaseH"/>
    <property type="match status" value="1"/>
</dbReference>
<evidence type="ECO:0000256" key="4">
    <source>
        <dbReference type="ARBA" id="ARBA00022670"/>
    </source>
</evidence>
<evidence type="ECO:0000256" key="5">
    <source>
        <dbReference type="ARBA" id="ARBA00022679"/>
    </source>
</evidence>
<dbReference type="PROSITE" id="PS50804">
    <property type="entry name" value="SCAN_BOX"/>
    <property type="match status" value="1"/>
</dbReference>
<evidence type="ECO:0000256" key="19">
    <source>
        <dbReference type="PROSITE-ProRule" id="PRU00047"/>
    </source>
</evidence>
<dbReference type="InterPro" id="IPR036875">
    <property type="entry name" value="Znf_CCHC_sf"/>
</dbReference>
<dbReference type="Gene3D" id="1.10.340.70">
    <property type="match status" value="1"/>
</dbReference>
<dbReference type="FunFam" id="3.30.420.10:FF:000032">
    <property type="entry name" value="Retrovirus-related Pol polyprotein from transposon 297-like Protein"/>
    <property type="match status" value="1"/>
</dbReference>
<dbReference type="EC" id="3.1.26.4" evidence="2"/>
<dbReference type="PANTHER" id="PTHR37984:SF5">
    <property type="entry name" value="PROTEIN NYNRIN-LIKE"/>
    <property type="match status" value="1"/>
</dbReference>
<name>Q8UUM8_ORYLA</name>
<evidence type="ECO:0000256" key="3">
    <source>
        <dbReference type="ARBA" id="ARBA00012493"/>
    </source>
</evidence>
<dbReference type="GO" id="GO:0004523">
    <property type="term" value="F:RNA-DNA hybrid ribonuclease activity"/>
    <property type="evidence" value="ECO:0007669"/>
    <property type="project" value="UniProtKB-EC"/>
</dbReference>
<keyword evidence="14" id="KW-0695">RNA-directed DNA polymerase</keyword>
<dbReference type="InterPro" id="IPR043128">
    <property type="entry name" value="Rev_trsase/Diguanyl_cyclase"/>
</dbReference>
<dbReference type="InterPro" id="IPR056924">
    <property type="entry name" value="SH3_Tf2-1"/>
</dbReference>
<evidence type="ECO:0000256" key="7">
    <source>
        <dbReference type="ARBA" id="ARBA00022722"/>
    </source>
</evidence>
<evidence type="ECO:0000256" key="8">
    <source>
        <dbReference type="ARBA" id="ARBA00022723"/>
    </source>
</evidence>
<dbReference type="PROSITE" id="PS50878">
    <property type="entry name" value="RT_POL"/>
    <property type="match status" value="1"/>
</dbReference>
<keyword evidence="10" id="KW-0255">Endonuclease</keyword>
<feature type="domain" description="CCHC-type" evidence="21">
    <location>
        <begin position="353"/>
        <end position="368"/>
    </location>
</feature>
<feature type="compositionally biased region" description="Polar residues" evidence="20">
    <location>
        <begin position="322"/>
        <end position="333"/>
    </location>
</feature>
<dbReference type="InterPro" id="IPR043502">
    <property type="entry name" value="DNA/RNA_pol_sf"/>
</dbReference>
<evidence type="ECO:0000256" key="14">
    <source>
        <dbReference type="ARBA" id="ARBA00022918"/>
    </source>
</evidence>
<dbReference type="GO" id="GO:0003964">
    <property type="term" value="F:RNA-directed DNA polymerase activity"/>
    <property type="evidence" value="ECO:0007669"/>
    <property type="project" value="UniProtKB-KW"/>
</dbReference>
<dbReference type="Pfam" id="PF24626">
    <property type="entry name" value="SH3_Tf2-1"/>
    <property type="match status" value="1"/>
</dbReference>
<dbReference type="InterPro" id="IPR036397">
    <property type="entry name" value="RNaseH_sf"/>
</dbReference>
<feature type="compositionally biased region" description="Basic and acidic residues" evidence="20">
    <location>
        <begin position="52"/>
        <end position="66"/>
    </location>
</feature>
<keyword evidence="19" id="KW-0862">Zinc</keyword>
<keyword evidence="11" id="KW-0378">Hydrolase</keyword>
<keyword evidence="13" id="KW-0229">DNA integration</keyword>
<dbReference type="SUPFAM" id="SSF47353">
    <property type="entry name" value="Retrovirus capsid dimerization domain-like"/>
    <property type="match status" value="1"/>
</dbReference>
<keyword evidence="17" id="KW-0233">DNA recombination</keyword>
<dbReference type="PROSITE" id="PS50994">
    <property type="entry name" value="INTEGRASE"/>
    <property type="match status" value="1"/>
</dbReference>
<dbReference type="InterPro" id="IPR050951">
    <property type="entry name" value="Retrovirus_Pol_polyprotein"/>
</dbReference>
<feature type="region of interest" description="Disordered" evidence="20">
    <location>
        <begin position="47"/>
        <end position="66"/>
    </location>
</feature>
<evidence type="ECO:0000313" key="26">
    <source>
        <dbReference type="EMBL" id="BAB83836.1"/>
    </source>
</evidence>
<dbReference type="Pfam" id="PF02023">
    <property type="entry name" value="SCAN"/>
    <property type="match status" value="1"/>
</dbReference>
<dbReference type="SUPFAM" id="SSF56672">
    <property type="entry name" value="DNA/RNA polymerases"/>
    <property type="match status" value="1"/>
</dbReference>
<dbReference type="SMART" id="SM00431">
    <property type="entry name" value="SCAN"/>
    <property type="match status" value="1"/>
</dbReference>
<evidence type="ECO:0000259" key="22">
    <source>
        <dbReference type="PROSITE" id="PS50175"/>
    </source>
</evidence>
<sequence>MTRGKKTETPDLPLDDDKATSSHQEGAAAPDEPDKLEELTTLVKTLVQSQASRDKLVEKESARQDQRWKNLQHQFQMLQTQVKELKDDFETRAEQEDDDDDDVGEGADDVQLAMPTSCGPVPPTQRGPILQKQPKILPLSPEDDIEHYLMTFERIATVCRWPKEEWAIQLIPLLTGKARSAYVLMDFDDSEDYEKVKEVILAKYEITAETYRKRFRALDINPGETPRELYVRLRELFNKWVKPEACTVKEISEKLILEQFLRMMNPEMEIWIRERDPQSAEEASRLAEVFLSARSGRGRPNFGRDSYFSGRSKSYAGERGGQTHSRMHNSPRQFSAKAKESRRSFSSSKQNVRCYQCNEIGHTQYTCPATRQNPPSLLCTVPRPSQPVQVQKEVVTVPVLINGQRKEALLDSGCFKSVVLESLVPRDLWNEATATIGCVHGDEKAYRTAEVYLTIDGQTYLMPVVLVPELPFSVILGRDVPLLFDLIQQAHAKMDGGVCETSVQAQRKPVGSDHQHAVSLCNIVTTRANAARNLLEELPFHNTELEISPVKVRKSRAQRRREKFLATVETQCDDEKQPSHVLDFQVPADIAALQRADPRLKVWFDKVSEIEGQKTGRVECLTDKIYLIKNGILYQRHGTVEALALPQCFSKKVMGIGHSIPWAGHLAFQKSLNRIANRFVWPAMYTQLKEFCASCEICQLTAPQGVARAPLQPLPLIETPFDRIGMDIVGPLEKSSSGHKYILVICDYATRYPEAFPLRSVKARQIANCLIQLFSRVGIPKEILTDCGTNFLSKLLKQVYSLLGVKGIKTTPYHPQTDGLVERFNQTLKTMLRKFVSETGADWDQWLPYLLFAYREVPQASTGFSPFELLYGRQVRGPLDLLKDYWEKPVTDKDNVVSYVLKMRERLERMSTLAQEHMRSAQAQQKTWYDKKARDRIFQVGQQVLLLLPTSDNKLLARWQGPYSITKRLGEVTYELYMPEKLKKHQRFHVNLLKEFQLPASNKQECNQTLFIRVADDDEEEREKLFPHEEMASSPVDVSHLQPDRQREVGRLLDAELFKETPGFTTLVQHKVHLKEDAVPRRRYYRIPERLVVKLEKEIELMLKLGVIEPSTSEWCSPVVLVPKKDGSLRFCIDFRYLNAVSKIQSYPMPRIDELLERVGKSKFITTLDLSKGYWQVALAQETKELTAFTTPYGKFQFKVMPFGLQGAPATFQRLMDEILRDFPQFAAAYLDDVIIFSHSWRDHMSHLRHVLHLIKAAGLTINPGKCVVAQQQVEYLGHVVGQGLVKPRVGKVEAIQEYQIPTTKKKVRAFVGLVGWYSKFIPHFADRAAVLTDLTRASAPNKVVWTEDCDAAFRDLKGAITSESVLYSPDFTRPFILQTDASAVGLGAVLVQEAEGERHPVLFLSRKLLDRETRYSTVEKECLAMKWAIDSLRYYLLGRHFCLETDHRALQWLRRMKDSNTRLTAWYLSLQAYDFTVQYRAGKTNCVADCLSRVHEN</sequence>
<dbReference type="CDD" id="cd07936">
    <property type="entry name" value="SCAN"/>
    <property type="match status" value="1"/>
</dbReference>
<dbReference type="PANTHER" id="PTHR37984">
    <property type="entry name" value="PROTEIN CBG26694"/>
    <property type="match status" value="1"/>
</dbReference>
<dbReference type="GO" id="GO:0006310">
    <property type="term" value="P:DNA recombination"/>
    <property type="evidence" value="ECO:0007669"/>
    <property type="project" value="UniProtKB-KW"/>
</dbReference>
<dbReference type="Gene3D" id="3.30.70.270">
    <property type="match status" value="2"/>
</dbReference>
<evidence type="ECO:0000256" key="18">
    <source>
        <dbReference type="ARBA" id="ARBA00039658"/>
    </source>
</evidence>
<dbReference type="Pfam" id="PF00077">
    <property type="entry name" value="RVP"/>
    <property type="match status" value="1"/>
</dbReference>
<dbReference type="Pfam" id="PF00078">
    <property type="entry name" value="RVT_1"/>
    <property type="match status" value="1"/>
</dbReference>
<gene>
    <name evidence="26" type="primary">LReO_3</name>
</gene>
<dbReference type="GO" id="GO:0004190">
    <property type="term" value="F:aspartic-type endopeptidase activity"/>
    <property type="evidence" value="ECO:0007669"/>
    <property type="project" value="UniProtKB-KW"/>
</dbReference>
<keyword evidence="4" id="KW-0645">Protease</keyword>
<dbReference type="Gene3D" id="2.40.70.10">
    <property type="entry name" value="Acid Proteases"/>
    <property type="match status" value="1"/>
</dbReference>